<proteinExistence type="predicted"/>
<name>A0A832T9M5_PYRHR</name>
<dbReference type="AlphaFoldDB" id="A0A832T9M5"/>
<comment type="caution">
    <text evidence="1">The sequence shown here is derived from an EMBL/GenBank/DDBJ whole genome shotgun (WGS) entry which is preliminary data.</text>
</comment>
<protein>
    <submittedName>
        <fullName evidence="1">Uncharacterized protein</fullName>
    </submittedName>
</protein>
<sequence>MKLVPSIAYLKVQRQVYVGYSMALAGWIGEHLIQELSLPKPKFIRRALRKLGFSFSSEEEGENTFTMFYTRGSIGLTSSWDVENERMFIQIFPLRGRLSKGITIRGEYIEFYDQHVVSIEPAQRLPQGIKSLGINPLILEDNFPTSIPYWGMLYEDWEEDLKLLVMLNDIFNKLYREEYRCPICFSPLREENGVLVCDNCGFKFIPEDRFEVTLEEITEEESSLL</sequence>
<accession>A0A832T9M5</accession>
<gene>
    <name evidence="1" type="ORF">HA331_04160</name>
</gene>
<evidence type="ECO:0000313" key="2">
    <source>
        <dbReference type="Proteomes" id="UP000617544"/>
    </source>
</evidence>
<dbReference type="RefSeq" id="WP_048053139.1">
    <property type="nucleotide sequence ID" value="NZ_DUJN01000004.1"/>
</dbReference>
<evidence type="ECO:0000313" key="1">
    <source>
        <dbReference type="EMBL" id="HII60943.1"/>
    </source>
</evidence>
<dbReference type="Proteomes" id="UP000617544">
    <property type="component" value="Unassembled WGS sequence"/>
</dbReference>
<reference evidence="1" key="1">
    <citation type="journal article" date="2020" name="bioRxiv">
        <title>A rank-normalized archaeal taxonomy based on genome phylogeny resolves widespread incomplete and uneven classifications.</title>
        <authorList>
            <person name="Rinke C."/>
            <person name="Chuvochina M."/>
            <person name="Mussig A.J."/>
            <person name="Chaumeil P.-A."/>
            <person name="Waite D.W."/>
            <person name="Whitman W.B."/>
            <person name="Parks D.H."/>
            <person name="Hugenholtz P."/>
        </authorList>
    </citation>
    <scope>NUCLEOTIDE SEQUENCE</scope>
    <source>
        <strain evidence="1">UBA8834</strain>
    </source>
</reference>
<dbReference type="OMA" id="REEYRCP"/>
<dbReference type="EMBL" id="DUJN01000004">
    <property type="protein sequence ID" value="HII60943.1"/>
    <property type="molecule type" value="Genomic_DNA"/>
</dbReference>
<organism evidence="1 2">
    <name type="scientific">Pyrococcus horikoshii</name>
    <dbReference type="NCBI Taxonomy" id="53953"/>
    <lineage>
        <taxon>Archaea</taxon>
        <taxon>Methanobacteriati</taxon>
        <taxon>Methanobacteriota</taxon>
        <taxon>Thermococci</taxon>
        <taxon>Thermococcales</taxon>
        <taxon>Thermococcaceae</taxon>
        <taxon>Pyrococcus</taxon>
    </lineage>
</organism>
<dbReference type="GeneID" id="1444370"/>